<evidence type="ECO:0000313" key="3">
    <source>
        <dbReference type="Proteomes" id="UP001152747"/>
    </source>
</evidence>
<accession>A0A9P1NA31</accession>
<evidence type="ECO:0000256" key="1">
    <source>
        <dbReference type="SAM" id="SignalP"/>
    </source>
</evidence>
<protein>
    <submittedName>
        <fullName evidence="2">Uncharacterized protein</fullName>
    </submittedName>
</protein>
<dbReference type="AlphaFoldDB" id="A0A9P1NA31"/>
<feature type="chain" id="PRO_5040127856" evidence="1">
    <location>
        <begin position="19"/>
        <end position="80"/>
    </location>
</feature>
<evidence type="ECO:0000313" key="2">
    <source>
        <dbReference type="EMBL" id="CAI5456626.1"/>
    </source>
</evidence>
<dbReference type="EMBL" id="CANHGI010000006">
    <property type="protein sequence ID" value="CAI5456626.1"/>
    <property type="molecule type" value="Genomic_DNA"/>
</dbReference>
<sequence length="80" mass="9372">MTWSTFLLTFLLVSTVLSRTLKRDPESWVQNWRAEESAEEQLPEIQNLEGDLFKRFKLAEQNVEPTPASSTKKEKYGPIW</sequence>
<organism evidence="2 3">
    <name type="scientific">Caenorhabditis angaria</name>
    <dbReference type="NCBI Taxonomy" id="860376"/>
    <lineage>
        <taxon>Eukaryota</taxon>
        <taxon>Metazoa</taxon>
        <taxon>Ecdysozoa</taxon>
        <taxon>Nematoda</taxon>
        <taxon>Chromadorea</taxon>
        <taxon>Rhabditida</taxon>
        <taxon>Rhabditina</taxon>
        <taxon>Rhabditomorpha</taxon>
        <taxon>Rhabditoidea</taxon>
        <taxon>Rhabditidae</taxon>
        <taxon>Peloderinae</taxon>
        <taxon>Caenorhabditis</taxon>
    </lineage>
</organism>
<name>A0A9P1NA31_9PELO</name>
<dbReference type="Proteomes" id="UP001152747">
    <property type="component" value="Unassembled WGS sequence"/>
</dbReference>
<gene>
    <name evidence="2" type="ORF">CAMP_LOCUS19263</name>
</gene>
<comment type="caution">
    <text evidence="2">The sequence shown here is derived from an EMBL/GenBank/DDBJ whole genome shotgun (WGS) entry which is preliminary data.</text>
</comment>
<proteinExistence type="predicted"/>
<keyword evidence="1" id="KW-0732">Signal</keyword>
<reference evidence="2" key="1">
    <citation type="submission" date="2022-11" db="EMBL/GenBank/DDBJ databases">
        <authorList>
            <person name="Kikuchi T."/>
        </authorList>
    </citation>
    <scope>NUCLEOTIDE SEQUENCE</scope>
    <source>
        <strain evidence="2">PS1010</strain>
    </source>
</reference>
<keyword evidence="3" id="KW-1185">Reference proteome</keyword>
<feature type="signal peptide" evidence="1">
    <location>
        <begin position="1"/>
        <end position="18"/>
    </location>
</feature>